<dbReference type="AlphaFoldDB" id="A0A0M9AFS6"/>
<dbReference type="RefSeq" id="WP_053768493.1">
    <property type="nucleotide sequence ID" value="NZ_LHCI01000106.1"/>
</dbReference>
<gene>
    <name evidence="2" type="ORF">BVI061214_02293</name>
</gene>
<reference evidence="2 3" key="1">
    <citation type="submission" date="2015-07" db="EMBL/GenBank/DDBJ databases">
        <authorList>
            <person name="Noorani M."/>
        </authorList>
    </citation>
    <scope>NUCLEOTIDE SEQUENCE [LARGE SCALE GENOMIC DNA]</scope>
    <source>
        <strain evidence="3">ATCC 25104 / DSM 625 / JCM 10724 / NBRC 103206 / NCIMB 11243 / YT-1</strain>
    </source>
</reference>
<dbReference type="PATRIC" id="fig|271.14.peg.2367"/>
<sequence>MRFFVPKEKLVAYLLNPKHPEGGSKARFFMALGFSPDAPEALEVALLQHAQEAEEVSRQPGYLGQGLVLVLRGPLRGPRREVFLQSVWYLEGEVARLVTAYPWRGR</sequence>
<name>A0A0M9AFS6_THEAQ</name>
<organism evidence="2 3">
    <name type="scientific">Thermus aquaticus</name>
    <dbReference type="NCBI Taxonomy" id="271"/>
    <lineage>
        <taxon>Bacteria</taxon>
        <taxon>Thermotogati</taxon>
        <taxon>Deinococcota</taxon>
        <taxon>Deinococci</taxon>
        <taxon>Thermales</taxon>
        <taxon>Thermaceae</taxon>
        <taxon>Thermus</taxon>
    </lineage>
</organism>
<feature type="domain" description="DUF6883" evidence="1">
    <location>
        <begin position="2"/>
        <end position="102"/>
    </location>
</feature>
<accession>A0A0M9AFS6</accession>
<protein>
    <recommendedName>
        <fullName evidence="1">DUF6883 domain-containing protein</fullName>
    </recommendedName>
</protein>
<dbReference type="EMBL" id="LHCI01000106">
    <property type="protein sequence ID" value="KOX91089.1"/>
    <property type="molecule type" value="Genomic_DNA"/>
</dbReference>
<dbReference type="Proteomes" id="UP000037685">
    <property type="component" value="Unassembled WGS sequence"/>
</dbReference>
<comment type="caution">
    <text evidence="2">The sequence shown here is derived from an EMBL/GenBank/DDBJ whole genome shotgun (WGS) entry which is preliminary data.</text>
</comment>
<proteinExistence type="predicted"/>
<evidence type="ECO:0000313" key="3">
    <source>
        <dbReference type="Proteomes" id="UP000037685"/>
    </source>
</evidence>
<evidence type="ECO:0000259" key="1">
    <source>
        <dbReference type="Pfam" id="PF21814"/>
    </source>
</evidence>
<evidence type="ECO:0000313" key="2">
    <source>
        <dbReference type="EMBL" id="KOX91089.1"/>
    </source>
</evidence>
<dbReference type="Pfam" id="PF21814">
    <property type="entry name" value="DUF6883"/>
    <property type="match status" value="1"/>
</dbReference>
<dbReference type="InterPro" id="IPR049250">
    <property type="entry name" value="DUF6883"/>
</dbReference>